<dbReference type="EMBL" id="FXAT01000006">
    <property type="protein sequence ID" value="SMG53073.1"/>
    <property type="molecule type" value="Genomic_DNA"/>
</dbReference>
<protein>
    <submittedName>
        <fullName evidence="1">Uncharacterized protein</fullName>
    </submittedName>
</protein>
<gene>
    <name evidence="1" type="ORF">SAMN06265784_10681</name>
</gene>
<dbReference type="AlphaFoldDB" id="A0A1X7LIA9"/>
<accession>A0A1X7LIA9</accession>
<dbReference type="Proteomes" id="UP000193228">
    <property type="component" value="Unassembled WGS sequence"/>
</dbReference>
<evidence type="ECO:0000313" key="2">
    <source>
        <dbReference type="Proteomes" id="UP000193228"/>
    </source>
</evidence>
<organism evidence="1 2">
    <name type="scientific">Paraburkholderia susongensis</name>
    <dbReference type="NCBI Taxonomy" id="1515439"/>
    <lineage>
        <taxon>Bacteria</taxon>
        <taxon>Pseudomonadati</taxon>
        <taxon>Pseudomonadota</taxon>
        <taxon>Betaproteobacteria</taxon>
        <taxon>Burkholderiales</taxon>
        <taxon>Burkholderiaceae</taxon>
        <taxon>Paraburkholderia</taxon>
    </lineage>
</organism>
<proteinExistence type="predicted"/>
<sequence>MLWILQMQWQIRKMPRAPSSAAANAFYRSDPDQMLRCACKASASALSCVDVPCHTTVPFDIT</sequence>
<evidence type="ECO:0000313" key="1">
    <source>
        <dbReference type="EMBL" id="SMG53073.1"/>
    </source>
</evidence>
<keyword evidence="2" id="KW-1185">Reference proteome</keyword>
<name>A0A1X7LIA9_9BURK</name>
<reference evidence="2" key="1">
    <citation type="submission" date="2017-04" db="EMBL/GenBank/DDBJ databases">
        <authorList>
            <person name="Varghese N."/>
            <person name="Submissions S."/>
        </authorList>
    </citation>
    <scope>NUCLEOTIDE SEQUENCE [LARGE SCALE GENOMIC DNA]</scope>
    <source>
        <strain evidence="2">LMG 29540</strain>
    </source>
</reference>